<dbReference type="GO" id="GO:0008270">
    <property type="term" value="F:zinc ion binding"/>
    <property type="evidence" value="ECO:0007669"/>
    <property type="project" value="InterPro"/>
</dbReference>
<keyword evidence="5" id="KW-0539">Nucleus</keyword>
<keyword evidence="2" id="KW-0479">Metal-binding</keyword>
<evidence type="ECO:0000313" key="9">
    <source>
        <dbReference type="EMBL" id="KAH7136975.1"/>
    </source>
</evidence>
<evidence type="ECO:0000256" key="5">
    <source>
        <dbReference type="ARBA" id="ARBA00023242"/>
    </source>
</evidence>
<comment type="caution">
    <text evidence="9">The sequence shown here is derived from an EMBL/GenBank/DDBJ whole genome shotgun (WGS) entry which is preliminary data.</text>
</comment>
<dbReference type="SMART" id="SM00066">
    <property type="entry name" value="GAL4"/>
    <property type="match status" value="1"/>
</dbReference>
<evidence type="ECO:0000256" key="1">
    <source>
        <dbReference type="ARBA" id="ARBA00004123"/>
    </source>
</evidence>
<organism evidence="9 10">
    <name type="scientific">Dactylonectria estremocensis</name>
    <dbReference type="NCBI Taxonomy" id="1079267"/>
    <lineage>
        <taxon>Eukaryota</taxon>
        <taxon>Fungi</taxon>
        <taxon>Dikarya</taxon>
        <taxon>Ascomycota</taxon>
        <taxon>Pezizomycotina</taxon>
        <taxon>Sordariomycetes</taxon>
        <taxon>Hypocreomycetidae</taxon>
        <taxon>Hypocreales</taxon>
        <taxon>Nectriaceae</taxon>
        <taxon>Dactylonectria</taxon>
    </lineage>
</organism>
<accession>A0A9P9EFK8</accession>
<dbReference type="PROSITE" id="PS50048">
    <property type="entry name" value="ZN2_CY6_FUNGAL_2"/>
    <property type="match status" value="1"/>
</dbReference>
<dbReference type="InterPro" id="IPR001138">
    <property type="entry name" value="Zn2Cys6_DnaBD"/>
</dbReference>
<dbReference type="OrthoDB" id="2283488at2759"/>
<keyword evidence="3" id="KW-0805">Transcription regulation</keyword>
<dbReference type="InterPro" id="IPR050815">
    <property type="entry name" value="TF_fung"/>
</dbReference>
<keyword evidence="7" id="KW-0732">Signal</keyword>
<protein>
    <recommendedName>
        <fullName evidence="8">Zn(2)-C6 fungal-type domain-containing protein</fullName>
    </recommendedName>
</protein>
<evidence type="ECO:0000256" key="4">
    <source>
        <dbReference type="ARBA" id="ARBA00023163"/>
    </source>
</evidence>
<comment type="subcellular location">
    <subcellularLocation>
        <location evidence="1">Nucleus</location>
    </subcellularLocation>
</comment>
<dbReference type="Proteomes" id="UP000717696">
    <property type="component" value="Unassembled WGS sequence"/>
</dbReference>
<feature type="compositionally biased region" description="Low complexity" evidence="6">
    <location>
        <begin position="117"/>
        <end position="127"/>
    </location>
</feature>
<keyword evidence="10" id="KW-1185">Reference proteome</keyword>
<dbReference type="Gene3D" id="4.10.240.10">
    <property type="entry name" value="Zn(2)-C6 fungal-type DNA-binding domain"/>
    <property type="match status" value="1"/>
</dbReference>
<feature type="region of interest" description="Disordered" evidence="6">
    <location>
        <begin position="82"/>
        <end position="127"/>
    </location>
</feature>
<dbReference type="PANTHER" id="PTHR47338:SF4">
    <property type="entry name" value="ZN(II)2CYS6 TRANSCRIPTION FACTOR (EUROFUNG)"/>
    <property type="match status" value="1"/>
</dbReference>
<evidence type="ECO:0000256" key="7">
    <source>
        <dbReference type="SAM" id="SignalP"/>
    </source>
</evidence>
<name>A0A9P9EFK8_9HYPO</name>
<feature type="compositionally biased region" description="Polar residues" evidence="6">
    <location>
        <begin position="90"/>
        <end position="116"/>
    </location>
</feature>
<reference evidence="9" key="1">
    <citation type="journal article" date="2021" name="Nat. Commun.">
        <title>Genetic determinants of endophytism in the Arabidopsis root mycobiome.</title>
        <authorList>
            <person name="Mesny F."/>
            <person name="Miyauchi S."/>
            <person name="Thiergart T."/>
            <person name="Pickel B."/>
            <person name="Atanasova L."/>
            <person name="Karlsson M."/>
            <person name="Huettel B."/>
            <person name="Barry K.W."/>
            <person name="Haridas S."/>
            <person name="Chen C."/>
            <person name="Bauer D."/>
            <person name="Andreopoulos W."/>
            <person name="Pangilinan J."/>
            <person name="LaButti K."/>
            <person name="Riley R."/>
            <person name="Lipzen A."/>
            <person name="Clum A."/>
            <person name="Drula E."/>
            <person name="Henrissat B."/>
            <person name="Kohler A."/>
            <person name="Grigoriev I.V."/>
            <person name="Martin F.M."/>
            <person name="Hacquard S."/>
        </authorList>
    </citation>
    <scope>NUCLEOTIDE SEQUENCE</scope>
    <source>
        <strain evidence="9">MPI-CAGE-AT-0021</strain>
    </source>
</reference>
<dbReference type="GO" id="GO:0000981">
    <property type="term" value="F:DNA-binding transcription factor activity, RNA polymerase II-specific"/>
    <property type="evidence" value="ECO:0007669"/>
    <property type="project" value="InterPro"/>
</dbReference>
<evidence type="ECO:0000256" key="3">
    <source>
        <dbReference type="ARBA" id="ARBA00023015"/>
    </source>
</evidence>
<dbReference type="CDD" id="cd12148">
    <property type="entry name" value="fungal_TF_MHR"/>
    <property type="match status" value="1"/>
</dbReference>
<evidence type="ECO:0000313" key="10">
    <source>
        <dbReference type="Proteomes" id="UP000717696"/>
    </source>
</evidence>
<dbReference type="AlphaFoldDB" id="A0A9P9EFK8"/>
<dbReference type="GO" id="GO:0005634">
    <property type="term" value="C:nucleus"/>
    <property type="evidence" value="ECO:0007669"/>
    <property type="project" value="UniProtKB-SubCell"/>
</dbReference>
<dbReference type="EMBL" id="JAGMUU010000016">
    <property type="protein sequence ID" value="KAH7136975.1"/>
    <property type="molecule type" value="Genomic_DNA"/>
</dbReference>
<feature type="chain" id="PRO_5040109031" description="Zn(2)-C6 fungal-type domain-containing protein" evidence="7">
    <location>
        <begin position="24"/>
        <end position="574"/>
    </location>
</feature>
<dbReference type="CDD" id="cd00067">
    <property type="entry name" value="GAL4"/>
    <property type="match status" value="1"/>
</dbReference>
<dbReference type="SUPFAM" id="SSF57701">
    <property type="entry name" value="Zn2/Cys6 DNA-binding domain"/>
    <property type="match status" value="1"/>
</dbReference>
<dbReference type="Pfam" id="PF00172">
    <property type="entry name" value="Zn_clus"/>
    <property type="match status" value="1"/>
</dbReference>
<dbReference type="InterPro" id="IPR036864">
    <property type="entry name" value="Zn2-C6_fun-type_DNA-bd_sf"/>
</dbReference>
<keyword evidence="4" id="KW-0804">Transcription</keyword>
<proteinExistence type="predicted"/>
<feature type="domain" description="Zn(2)-C6 fungal-type" evidence="8">
    <location>
        <begin position="47"/>
        <end position="72"/>
    </location>
</feature>
<gene>
    <name evidence="9" type="ORF">B0J13DRAFT_587113</name>
</gene>
<dbReference type="PANTHER" id="PTHR47338">
    <property type="entry name" value="ZN(II)2CYS6 TRANSCRIPTION FACTOR (EUROFUNG)-RELATED"/>
    <property type="match status" value="1"/>
</dbReference>
<evidence type="ECO:0000256" key="2">
    <source>
        <dbReference type="ARBA" id="ARBA00022723"/>
    </source>
</evidence>
<evidence type="ECO:0000259" key="8">
    <source>
        <dbReference type="PROSITE" id="PS50048"/>
    </source>
</evidence>
<sequence>MHFLFLCLRFFLPNCLRTHAVLGQPFEARALRWTCHYAEAHVAPYSCKRRKVKCNAGRPCASCHASNIPCCYTIVPQKRGRVGRRPAVEPSSSSSPTATHEYNEATVSSVVATSERPTPAASSSYPSPAFTYSASPSPTISFAARNPTLDAERIRAGFIAHAAAVLISGTVEDLFIFPNTPVCHEPTLRAGVALFQLKDSADATQHPILARTFTLVTALCALVLAVAPDSYIPQRALLALEFLRASRAMLLTYLEHDLERPDWTSLIIRVWQSSAMQNATGRNGEAYHYYSEASMLALRLRLYQEESVSWRTPLEAQLLRSNFWQLYLSDKSAVLLDGRCRLITEHVFEGELTLLERGSPEIPLLDMTRKQCSPLLDSRFQEGHLLKRQIWRSAVNLITAIETIDGNSTADHVTGLYLDFTGLIDSFPQWLWNPNQYLDGKPDADVPEYHKVCFWAQRSSIMMSFHTLKLAILQTCIDHDVPGVMGLDHNELSWHQRKIEISRDFLSELQMIPFDCIKMQGEPTVQRLRKVGTVLLEIVHNINNKSMKTRAQSQLVQLLDVLAKLDSRASDELR</sequence>
<evidence type="ECO:0000256" key="6">
    <source>
        <dbReference type="SAM" id="MobiDB-lite"/>
    </source>
</evidence>
<feature type="signal peptide" evidence="7">
    <location>
        <begin position="1"/>
        <end position="23"/>
    </location>
</feature>